<gene>
    <name evidence="2" type="ORF">LHJ74_30555</name>
</gene>
<accession>A0ABT2K3K1</accession>
<reference evidence="2 3" key="1">
    <citation type="submission" date="2021-10" db="EMBL/GenBank/DDBJ databases">
        <title>Streptomyces gossypii sp. nov., isolated from soil collected from cotton field.</title>
        <authorList>
            <person name="Ge X."/>
            <person name="Chen X."/>
            <person name="Liu W."/>
        </authorList>
    </citation>
    <scope>NUCLEOTIDE SEQUENCE [LARGE SCALE GENOMIC DNA]</scope>
    <source>
        <strain evidence="2 3">N2-109</strain>
    </source>
</reference>
<dbReference type="CDD" id="cd08556">
    <property type="entry name" value="GDPD"/>
    <property type="match status" value="1"/>
</dbReference>
<organism evidence="2 3">
    <name type="scientific">Streptomyces gossypii</name>
    <dbReference type="NCBI Taxonomy" id="2883101"/>
    <lineage>
        <taxon>Bacteria</taxon>
        <taxon>Bacillati</taxon>
        <taxon>Actinomycetota</taxon>
        <taxon>Actinomycetes</taxon>
        <taxon>Kitasatosporales</taxon>
        <taxon>Streptomycetaceae</taxon>
        <taxon>Streptomyces</taxon>
    </lineage>
</organism>
<dbReference type="Pfam" id="PF03009">
    <property type="entry name" value="GDPD"/>
    <property type="match status" value="1"/>
</dbReference>
<dbReference type="Gene3D" id="3.20.20.190">
    <property type="entry name" value="Phosphatidylinositol (PI) phosphodiesterase"/>
    <property type="match status" value="1"/>
</dbReference>
<dbReference type="EMBL" id="JAJAGO010000019">
    <property type="protein sequence ID" value="MCT2594199.1"/>
    <property type="molecule type" value="Genomic_DNA"/>
</dbReference>
<evidence type="ECO:0000313" key="3">
    <source>
        <dbReference type="Proteomes" id="UP001156389"/>
    </source>
</evidence>
<evidence type="ECO:0000313" key="2">
    <source>
        <dbReference type="EMBL" id="MCT2594199.1"/>
    </source>
</evidence>
<protein>
    <submittedName>
        <fullName evidence="2">Glycerophosphodiester phosphodiesterase</fullName>
    </submittedName>
</protein>
<dbReference type="RefSeq" id="WP_260221514.1">
    <property type="nucleotide sequence ID" value="NZ_JAJAGO010000019.1"/>
</dbReference>
<name>A0ABT2K3K1_9ACTN</name>
<dbReference type="PANTHER" id="PTHR46211">
    <property type="entry name" value="GLYCEROPHOSPHORYL DIESTER PHOSPHODIESTERASE"/>
    <property type="match status" value="1"/>
</dbReference>
<dbReference type="PROSITE" id="PS50007">
    <property type="entry name" value="PIPLC_X_DOMAIN"/>
    <property type="match status" value="1"/>
</dbReference>
<dbReference type="Proteomes" id="UP001156389">
    <property type="component" value="Unassembled WGS sequence"/>
</dbReference>
<dbReference type="InterPro" id="IPR017946">
    <property type="entry name" value="PLC-like_Pdiesterase_TIM-brl"/>
</dbReference>
<dbReference type="InterPro" id="IPR030395">
    <property type="entry name" value="GP_PDE_dom"/>
</dbReference>
<dbReference type="PANTHER" id="PTHR46211:SF1">
    <property type="entry name" value="GLYCEROPHOSPHODIESTER PHOSPHODIESTERASE, CYTOPLASMIC"/>
    <property type="match status" value="1"/>
</dbReference>
<feature type="domain" description="GP-PDE" evidence="1">
    <location>
        <begin position="5"/>
        <end position="223"/>
    </location>
</feature>
<keyword evidence="3" id="KW-1185">Reference proteome</keyword>
<proteinExistence type="predicted"/>
<evidence type="ECO:0000259" key="1">
    <source>
        <dbReference type="PROSITE" id="PS51704"/>
    </source>
</evidence>
<comment type="caution">
    <text evidence="2">The sequence shown here is derived from an EMBL/GenBank/DDBJ whole genome shotgun (WGS) entry which is preliminary data.</text>
</comment>
<dbReference type="PROSITE" id="PS51704">
    <property type="entry name" value="GP_PDE"/>
    <property type="match status" value="1"/>
</dbReference>
<dbReference type="SUPFAM" id="SSF51695">
    <property type="entry name" value="PLC-like phosphodiesterases"/>
    <property type="match status" value="1"/>
</dbReference>
<sequence length="238" mass="25772">MAAVVTAVAHRGAPYVARENTLASFRSAIAAGADAVELDVRISRDGVPVIVHDRTLARLWGLDTPVSDLTATQLEEVTSGGVPTLADALATTRQVRTLIDLPDHAAVPAVVHGARECGAEDRVYYCGGPVAMRSVRAADRHAEIALTWNRSAPIRPSLLADVQPRWLNYSFGVLSPQRVRATLADGYRVSAWTPDTRRTMRRLVAMGVESLTTNRIDTLCRLLGRPVPPCGPLRPARR</sequence>